<reference evidence="1 2" key="1">
    <citation type="journal article" date="2010" name="Nature">
        <title>Genome sequencing and analysis of the model grass Brachypodium distachyon.</title>
        <authorList>
            <consortium name="International Brachypodium Initiative"/>
        </authorList>
    </citation>
    <scope>NUCLEOTIDE SEQUENCE [LARGE SCALE GENOMIC DNA]</scope>
    <source>
        <strain evidence="1 2">Bd21</strain>
    </source>
</reference>
<name>A0A0Q3PDT6_BRADI</name>
<dbReference type="EMBL" id="CM000883">
    <property type="protein sequence ID" value="PNT63053.1"/>
    <property type="molecule type" value="Genomic_DNA"/>
</dbReference>
<sequence length="277" mass="29129">MAIGDRVGEAMQNIVSASDFEFCQGVSQDIVVVLPSAKDREKQVNASAAECNKQLSIVHTEGLQPMVMHDEHSGLSTMQNAGNGEVVTCKYQGCSKPSQGNTMHFEAPTGGSEGCMVQGCTKGALEDTPLCISHHSMLRKVCCAITGCTNIACTSSGGLTDCCVKHGGGKRCKYDSCGKGAQGKTDFCVDMVGKDGASLKDAGRLLKGRQVFALHMAGEGDASLKDVGRVRKGKMITVPNMVERDTIRCVNLSMVVASVLKGEQIFALPMVGEGDAS</sequence>
<dbReference type="Gramene" id="PNT63051">
    <property type="protein sequence ID" value="PNT63051"/>
    <property type="gene ID" value="BRADI_4g10940v3"/>
</dbReference>
<dbReference type="OrthoDB" id="77038at2759"/>
<dbReference type="EnsemblPlants" id="PNT63054">
    <property type="protein sequence ID" value="PNT63054"/>
    <property type="gene ID" value="BRADI_4g10940v3"/>
</dbReference>
<dbReference type="EnsemblPlants" id="KQJ87409">
    <property type="protein sequence ID" value="KQJ87409"/>
    <property type="gene ID" value="BRADI_4g10940v3"/>
</dbReference>
<evidence type="ECO:0000313" key="3">
    <source>
        <dbReference type="Proteomes" id="UP000008810"/>
    </source>
</evidence>
<dbReference type="Gramene" id="PNT63054">
    <property type="protein sequence ID" value="PNT63054"/>
    <property type="gene ID" value="BRADI_4g10940v3"/>
</dbReference>
<gene>
    <name evidence="1" type="ORF">BRADI_4g10940v3</name>
</gene>
<evidence type="ECO:0000313" key="1">
    <source>
        <dbReference type="EMBL" id="KQJ87409.1"/>
    </source>
</evidence>
<dbReference type="PANTHER" id="PTHR31827:SF60">
    <property type="entry name" value="OS11G0223400 PROTEIN"/>
    <property type="match status" value="1"/>
</dbReference>
<dbReference type="EMBL" id="CM000883">
    <property type="protein sequence ID" value="KQJ87409.1"/>
    <property type="molecule type" value="Genomic_DNA"/>
</dbReference>
<organism evidence="1">
    <name type="scientific">Brachypodium distachyon</name>
    <name type="common">Purple false brome</name>
    <name type="synonym">Trachynia distachya</name>
    <dbReference type="NCBI Taxonomy" id="15368"/>
    <lineage>
        <taxon>Eukaryota</taxon>
        <taxon>Viridiplantae</taxon>
        <taxon>Streptophyta</taxon>
        <taxon>Embryophyta</taxon>
        <taxon>Tracheophyta</taxon>
        <taxon>Spermatophyta</taxon>
        <taxon>Magnoliopsida</taxon>
        <taxon>Liliopsida</taxon>
        <taxon>Poales</taxon>
        <taxon>Poaceae</taxon>
        <taxon>BOP clade</taxon>
        <taxon>Pooideae</taxon>
        <taxon>Stipodae</taxon>
        <taxon>Brachypodieae</taxon>
        <taxon>Brachypodium</taxon>
    </lineage>
</organism>
<evidence type="ECO:0000313" key="2">
    <source>
        <dbReference type="EnsemblPlants" id="KQJ87409"/>
    </source>
</evidence>
<dbReference type="EMBL" id="CM000883">
    <property type="protein sequence ID" value="PNT63054.1"/>
    <property type="molecule type" value="Genomic_DNA"/>
</dbReference>
<dbReference type="Gramene" id="KQJ87409">
    <property type="protein sequence ID" value="KQJ87409"/>
    <property type="gene ID" value="BRADI_4g10940v3"/>
</dbReference>
<accession>A0A0Q3PDT6</accession>
<dbReference type="EMBL" id="CM000883">
    <property type="protein sequence ID" value="PNT63052.1"/>
    <property type="molecule type" value="Genomic_DNA"/>
</dbReference>
<dbReference type="EnsemblPlants" id="PNT63051">
    <property type="protein sequence ID" value="PNT63051"/>
    <property type="gene ID" value="BRADI_4g10940v3"/>
</dbReference>
<dbReference type="AlphaFoldDB" id="A0A0Q3PDT6"/>
<dbReference type="EMBL" id="CM000883">
    <property type="protein sequence ID" value="PNT63051.1"/>
    <property type="molecule type" value="Genomic_DNA"/>
</dbReference>
<dbReference type="Gramene" id="PNT63053">
    <property type="protein sequence ID" value="PNT63053"/>
    <property type="gene ID" value="BRADI_4g10940v3"/>
</dbReference>
<dbReference type="Proteomes" id="UP000008810">
    <property type="component" value="Chromosome 4"/>
</dbReference>
<dbReference type="InParanoid" id="A0A0Q3PDT6"/>
<dbReference type="PANTHER" id="PTHR31827">
    <property type="entry name" value="EMB|CAB89363.1"/>
    <property type="match status" value="1"/>
</dbReference>
<dbReference type="Gramene" id="PNT63052">
    <property type="protein sequence ID" value="PNT63052"/>
    <property type="gene ID" value="BRADI_4g10940v3"/>
</dbReference>
<dbReference type="EnsemblPlants" id="PNT63052">
    <property type="protein sequence ID" value="PNT63052"/>
    <property type="gene ID" value="BRADI_4g10940v3"/>
</dbReference>
<dbReference type="EnsemblPlants" id="PNT63053">
    <property type="protein sequence ID" value="PNT63053"/>
    <property type="gene ID" value="BRADI_4g10940v3"/>
</dbReference>
<reference evidence="2" key="3">
    <citation type="submission" date="2018-08" db="UniProtKB">
        <authorList>
            <consortium name="EnsemblPlants"/>
        </authorList>
    </citation>
    <scope>IDENTIFICATION</scope>
    <source>
        <strain evidence="2">cv. Bd21</strain>
    </source>
</reference>
<protein>
    <submittedName>
        <fullName evidence="1 2">Uncharacterized protein</fullName>
    </submittedName>
</protein>
<proteinExistence type="predicted"/>
<keyword evidence="3" id="KW-1185">Reference proteome</keyword>
<dbReference type="STRING" id="15368.A0A0Q3PDT6"/>
<reference evidence="1" key="2">
    <citation type="submission" date="2017-06" db="EMBL/GenBank/DDBJ databases">
        <title>WGS assembly of Brachypodium distachyon.</title>
        <authorList>
            <consortium name="The International Brachypodium Initiative"/>
            <person name="Lucas S."/>
            <person name="Harmon-Smith M."/>
            <person name="Lail K."/>
            <person name="Tice H."/>
            <person name="Grimwood J."/>
            <person name="Bruce D."/>
            <person name="Barry K."/>
            <person name="Shu S."/>
            <person name="Lindquist E."/>
            <person name="Wang M."/>
            <person name="Pitluck S."/>
            <person name="Vogel J.P."/>
            <person name="Garvin D.F."/>
            <person name="Mockler T.C."/>
            <person name="Schmutz J."/>
            <person name="Rokhsar D."/>
            <person name="Bevan M.W."/>
        </authorList>
    </citation>
    <scope>NUCLEOTIDE SEQUENCE</scope>
    <source>
        <strain evidence="1">Bd21</strain>
    </source>
</reference>